<sequence>MQETARRNPMFVLPLPREGQGVEFFLLQFEFHQVHFTSLAEYKARGSQARPVLTLTHYTDLAEEHGVVLMRGELDAEIASFDVENAQLLAMLLQLFYVSGGPEKRRLVETFNQRPSEFDYTQVMEEANRI</sequence>
<protein>
    <submittedName>
        <fullName evidence="1">Uncharacterized protein</fullName>
    </submittedName>
</protein>
<accession>A0ACC1LU17</accession>
<name>A0ACC1LU17_9FUNG</name>
<dbReference type="Proteomes" id="UP001139981">
    <property type="component" value="Unassembled WGS sequence"/>
</dbReference>
<reference evidence="1" key="1">
    <citation type="submission" date="2022-07" db="EMBL/GenBank/DDBJ databases">
        <title>Phylogenomic reconstructions and comparative analyses of Kickxellomycotina fungi.</title>
        <authorList>
            <person name="Reynolds N.K."/>
            <person name="Stajich J.E."/>
            <person name="Barry K."/>
            <person name="Grigoriev I.V."/>
            <person name="Crous P."/>
            <person name="Smith M.E."/>
        </authorList>
    </citation>
    <scope>NUCLEOTIDE SEQUENCE</scope>
    <source>
        <strain evidence="1">CBS 190363</strain>
    </source>
</reference>
<dbReference type="EMBL" id="JANBVB010003556">
    <property type="protein sequence ID" value="KAJ2878377.1"/>
    <property type="molecule type" value="Genomic_DNA"/>
</dbReference>
<evidence type="ECO:0000313" key="1">
    <source>
        <dbReference type="EMBL" id="KAJ2878377.1"/>
    </source>
</evidence>
<proteinExistence type="predicted"/>
<keyword evidence="2" id="KW-1185">Reference proteome</keyword>
<gene>
    <name evidence="1" type="ORF">IWW38_006337</name>
</gene>
<comment type="caution">
    <text evidence="1">The sequence shown here is derived from an EMBL/GenBank/DDBJ whole genome shotgun (WGS) entry which is preliminary data.</text>
</comment>
<evidence type="ECO:0000313" key="2">
    <source>
        <dbReference type="Proteomes" id="UP001139981"/>
    </source>
</evidence>
<organism evidence="1 2">
    <name type="scientific">Coemansia aciculifera</name>
    <dbReference type="NCBI Taxonomy" id="417176"/>
    <lineage>
        <taxon>Eukaryota</taxon>
        <taxon>Fungi</taxon>
        <taxon>Fungi incertae sedis</taxon>
        <taxon>Zoopagomycota</taxon>
        <taxon>Kickxellomycotina</taxon>
        <taxon>Kickxellomycetes</taxon>
        <taxon>Kickxellales</taxon>
        <taxon>Kickxellaceae</taxon>
        <taxon>Coemansia</taxon>
    </lineage>
</organism>